<dbReference type="EMBL" id="JAVDYF010000001">
    <property type="protein sequence ID" value="MDR7355076.1"/>
    <property type="molecule type" value="Genomic_DNA"/>
</dbReference>
<accession>A0ABU2B9X5</accession>
<dbReference type="InterPro" id="IPR024185">
    <property type="entry name" value="FTHF_cligase-like_sf"/>
</dbReference>
<proteinExistence type="inferred from homology"/>
<dbReference type="Proteomes" id="UP001183619">
    <property type="component" value="Unassembled WGS sequence"/>
</dbReference>
<evidence type="ECO:0000256" key="1">
    <source>
        <dbReference type="ARBA" id="ARBA00010638"/>
    </source>
</evidence>
<evidence type="ECO:0000256" key="2">
    <source>
        <dbReference type="ARBA" id="ARBA00022741"/>
    </source>
</evidence>
<dbReference type="Pfam" id="PF01812">
    <property type="entry name" value="5-FTHF_cyc-lig"/>
    <property type="match status" value="1"/>
</dbReference>
<dbReference type="PANTHER" id="PTHR23407">
    <property type="entry name" value="ATPASE INHIBITOR/5-FORMYLTETRAHYDROFOLATE CYCLO-LIGASE"/>
    <property type="match status" value="1"/>
</dbReference>
<dbReference type="NCBIfam" id="TIGR02727">
    <property type="entry name" value="MTHFS_bact"/>
    <property type="match status" value="1"/>
</dbReference>
<name>A0ABU2B9X5_9CORY</name>
<keyword evidence="4" id="KW-0479">Metal-binding</keyword>
<evidence type="ECO:0000313" key="6">
    <source>
        <dbReference type="Proteomes" id="UP001183619"/>
    </source>
</evidence>
<dbReference type="GO" id="GO:0030272">
    <property type="term" value="F:5-formyltetrahydrofolate cyclo-ligase activity"/>
    <property type="evidence" value="ECO:0007669"/>
    <property type="project" value="UniProtKB-EC"/>
</dbReference>
<reference evidence="5 6" key="1">
    <citation type="submission" date="2023-07" db="EMBL/GenBank/DDBJ databases">
        <title>Sequencing the genomes of 1000 actinobacteria strains.</title>
        <authorList>
            <person name="Klenk H.-P."/>
        </authorList>
    </citation>
    <scope>NUCLEOTIDE SEQUENCE [LARGE SCALE GENOMIC DNA]</scope>
    <source>
        <strain evidence="5 6">DSM 44508</strain>
    </source>
</reference>
<comment type="catalytic activity">
    <reaction evidence="4">
        <text>(6S)-5-formyl-5,6,7,8-tetrahydrofolate + ATP = (6R)-5,10-methenyltetrahydrofolate + ADP + phosphate</text>
        <dbReference type="Rhea" id="RHEA:10488"/>
        <dbReference type="ChEBI" id="CHEBI:30616"/>
        <dbReference type="ChEBI" id="CHEBI:43474"/>
        <dbReference type="ChEBI" id="CHEBI:57455"/>
        <dbReference type="ChEBI" id="CHEBI:57457"/>
        <dbReference type="ChEBI" id="CHEBI:456216"/>
        <dbReference type="EC" id="6.3.3.2"/>
    </reaction>
</comment>
<dbReference type="Gene3D" id="3.40.50.10420">
    <property type="entry name" value="NagB/RpiA/CoA transferase-like"/>
    <property type="match status" value="1"/>
</dbReference>
<dbReference type="SUPFAM" id="SSF100950">
    <property type="entry name" value="NagB/RpiA/CoA transferase-like"/>
    <property type="match status" value="1"/>
</dbReference>
<comment type="similarity">
    <text evidence="1 4">Belongs to the 5-formyltetrahydrofolate cyclo-ligase family.</text>
</comment>
<comment type="cofactor">
    <cofactor evidence="4">
        <name>Mg(2+)</name>
        <dbReference type="ChEBI" id="CHEBI:18420"/>
    </cofactor>
</comment>
<keyword evidence="3 4" id="KW-0067">ATP-binding</keyword>
<keyword evidence="6" id="KW-1185">Reference proteome</keyword>
<protein>
    <recommendedName>
        <fullName evidence="4">5-formyltetrahydrofolate cyclo-ligase</fullName>
        <ecNumber evidence="4">6.3.3.2</ecNumber>
    </recommendedName>
</protein>
<keyword evidence="5" id="KW-0436">Ligase</keyword>
<dbReference type="InterPro" id="IPR002698">
    <property type="entry name" value="FTHF_cligase"/>
</dbReference>
<evidence type="ECO:0000256" key="3">
    <source>
        <dbReference type="ARBA" id="ARBA00022840"/>
    </source>
</evidence>
<dbReference type="InterPro" id="IPR037171">
    <property type="entry name" value="NagB/RpiA_transferase-like"/>
</dbReference>
<keyword evidence="4" id="KW-0460">Magnesium</keyword>
<dbReference type="RefSeq" id="WP_277105228.1">
    <property type="nucleotide sequence ID" value="NZ_BAAAJS010000068.1"/>
</dbReference>
<dbReference type="EC" id="6.3.3.2" evidence="4"/>
<dbReference type="PANTHER" id="PTHR23407:SF1">
    <property type="entry name" value="5-FORMYLTETRAHYDROFOLATE CYCLO-LIGASE"/>
    <property type="match status" value="1"/>
</dbReference>
<evidence type="ECO:0000256" key="4">
    <source>
        <dbReference type="RuleBase" id="RU361279"/>
    </source>
</evidence>
<dbReference type="PIRSF" id="PIRSF006806">
    <property type="entry name" value="FTHF_cligase"/>
    <property type="match status" value="1"/>
</dbReference>
<gene>
    <name evidence="5" type="ORF">J2S37_001614</name>
</gene>
<evidence type="ECO:0000313" key="5">
    <source>
        <dbReference type="EMBL" id="MDR7355076.1"/>
    </source>
</evidence>
<organism evidence="5 6">
    <name type="scientific">Corynebacterium felinum</name>
    <dbReference type="NCBI Taxonomy" id="131318"/>
    <lineage>
        <taxon>Bacteria</taxon>
        <taxon>Bacillati</taxon>
        <taxon>Actinomycetota</taxon>
        <taxon>Actinomycetes</taxon>
        <taxon>Mycobacteriales</taxon>
        <taxon>Corynebacteriaceae</taxon>
        <taxon>Corynebacterium</taxon>
    </lineage>
</organism>
<comment type="caution">
    <text evidence="5">The sequence shown here is derived from an EMBL/GenBank/DDBJ whole genome shotgun (WGS) entry which is preliminary data.</text>
</comment>
<sequence>MNKDNPKKSLRKQLIQDRTHLNPLLKEGMDEQICQLLISLIKQKDWLRVAAFVPSPTEPGCGMVAALSSITDQLWLPTCLPHYTLGWGQYTDESSLSPGAYGLLEPRYVTDDKDILHTLDAIIVPAVAMNIHGGRLGKGAGFYDRALEGCTTPTVGVVYEHEVREIPMEDHDMRCDFIVTNHCIRTCTQPLPPTSK</sequence>
<keyword evidence="2 4" id="KW-0547">Nucleotide-binding</keyword>